<dbReference type="EMBL" id="BAABHQ010000006">
    <property type="protein sequence ID" value="GAA4876382.1"/>
    <property type="molecule type" value="Genomic_DNA"/>
</dbReference>
<dbReference type="Gene3D" id="3.30.470.30">
    <property type="entry name" value="DNA ligase/mRNA capping enzyme"/>
    <property type="match status" value="1"/>
</dbReference>
<evidence type="ECO:0000313" key="4">
    <source>
        <dbReference type="Proteomes" id="UP001500457"/>
    </source>
</evidence>
<evidence type="ECO:0000259" key="2">
    <source>
        <dbReference type="Pfam" id="PF01068"/>
    </source>
</evidence>
<dbReference type="InterPro" id="IPR012310">
    <property type="entry name" value="DNA_ligase_ATP-dep_cent"/>
</dbReference>
<comment type="caution">
    <text evidence="3">The sequence shown here is derived from an EMBL/GenBank/DDBJ whole genome shotgun (WGS) entry which is preliminary data.</text>
</comment>
<dbReference type="SUPFAM" id="SSF56091">
    <property type="entry name" value="DNA ligase/mRNA capping enzyme, catalytic domain"/>
    <property type="match status" value="1"/>
</dbReference>
<protein>
    <recommendedName>
        <fullName evidence="2">ATP-dependent DNA ligase family profile domain-containing protein</fullName>
    </recommendedName>
</protein>
<feature type="compositionally biased region" description="Pro residues" evidence="1">
    <location>
        <begin position="196"/>
        <end position="206"/>
    </location>
</feature>
<feature type="compositionally biased region" description="Pro residues" evidence="1">
    <location>
        <begin position="214"/>
        <end position="224"/>
    </location>
</feature>
<feature type="region of interest" description="Disordered" evidence="1">
    <location>
        <begin position="172"/>
        <end position="245"/>
    </location>
</feature>
<name>A0ABP9EJ98_9PSEU</name>
<evidence type="ECO:0000256" key="1">
    <source>
        <dbReference type="SAM" id="MobiDB-lite"/>
    </source>
</evidence>
<dbReference type="Gene3D" id="3.30.1490.70">
    <property type="match status" value="1"/>
</dbReference>
<dbReference type="Pfam" id="PF01068">
    <property type="entry name" value="DNA_ligase_A_M"/>
    <property type="match status" value="1"/>
</dbReference>
<keyword evidence="4" id="KW-1185">Reference proteome</keyword>
<organism evidence="3 4">
    <name type="scientific">Actinomycetospora straminea</name>
    <dbReference type="NCBI Taxonomy" id="663607"/>
    <lineage>
        <taxon>Bacteria</taxon>
        <taxon>Bacillati</taxon>
        <taxon>Actinomycetota</taxon>
        <taxon>Actinomycetes</taxon>
        <taxon>Pseudonocardiales</taxon>
        <taxon>Pseudonocardiaceae</taxon>
        <taxon>Actinomycetospora</taxon>
    </lineage>
</organism>
<dbReference type="Proteomes" id="UP001500457">
    <property type="component" value="Unassembled WGS sequence"/>
</dbReference>
<gene>
    <name evidence="3" type="ORF">GCM10023203_28360</name>
</gene>
<proteinExistence type="predicted"/>
<sequence>MRPMLPVPGDLPVDGAWSYEVDWAGVRLLADVDQGELTLRTADGEDVTDRFPEFGGLVDAVADGLLDGEAVMLDGGSPSADALGERLRVADAGRARALARERPAVFMVYDVMRLYGVPLDPRPLEERRAVLTRLDLSRTTRIQISPAYDDGPALLSGVVAQHLSGVIAKRRGTPYRSGESGGDWIRVDPTLATSPTPMPAAPPVPAGSPATQPAAPPATQPAAPPASRRPRHARRERTPQHDTLF</sequence>
<accession>A0ABP9EJ98</accession>
<reference evidence="4" key="1">
    <citation type="journal article" date="2019" name="Int. J. Syst. Evol. Microbiol.">
        <title>The Global Catalogue of Microorganisms (GCM) 10K type strain sequencing project: providing services to taxonomists for standard genome sequencing and annotation.</title>
        <authorList>
            <consortium name="The Broad Institute Genomics Platform"/>
            <consortium name="The Broad Institute Genome Sequencing Center for Infectious Disease"/>
            <person name="Wu L."/>
            <person name="Ma J."/>
        </authorList>
    </citation>
    <scope>NUCLEOTIDE SEQUENCE [LARGE SCALE GENOMIC DNA]</scope>
    <source>
        <strain evidence="4">JCM 17983</strain>
    </source>
</reference>
<feature type="compositionally biased region" description="Basic and acidic residues" evidence="1">
    <location>
        <begin position="236"/>
        <end position="245"/>
    </location>
</feature>
<feature type="domain" description="ATP-dependent DNA ligase family profile" evidence="2">
    <location>
        <begin position="15"/>
        <end position="186"/>
    </location>
</feature>
<evidence type="ECO:0000313" key="3">
    <source>
        <dbReference type="EMBL" id="GAA4876382.1"/>
    </source>
</evidence>